<keyword evidence="1" id="KW-0732">Signal</keyword>
<dbReference type="EMBL" id="KK088420">
    <property type="protein sequence ID" value="EYE96018.1"/>
    <property type="molecule type" value="Genomic_DNA"/>
</dbReference>
<dbReference type="GeneID" id="63696842"/>
<gene>
    <name evidence="2" type="ORF">EURHEDRAFT_411761</name>
</gene>
<organism evidence="2 3">
    <name type="scientific">Aspergillus ruber (strain CBS 135680)</name>
    <dbReference type="NCBI Taxonomy" id="1388766"/>
    <lineage>
        <taxon>Eukaryota</taxon>
        <taxon>Fungi</taxon>
        <taxon>Dikarya</taxon>
        <taxon>Ascomycota</taxon>
        <taxon>Pezizomycotina</taxon>
        <taxon>Eurotiomycetes</taxon>
        <taxon>Eurotiomycetidae</taxon>
        <taxon>Eurotiales</taxon>
        <taxon>Aspergillaceae</taxon>
        <taxon>Aspergillus</taxon>
        <taxon>Aspergillus subgen. Aspergillus</taxon>
    </lineage>
</organism>
<dbReference type="Proteomes" id="UP000019804">
    <property type="component" value="Unassembled WGS sequence"/>
</dbReference>
<proteinExistence type="predicted"/>
<dbReference type="AlphaFoldDB" id="A0A017SGC0"/>
<reference evidence="3" key="1">
    <citation type="journal article" date="2014" name="Nat. Commun.">
        <title>Genomic adaptations of the halophilic Dead Sea filamentous fungus Eurotium rubrum.</title>
        <authorList>
            <person name="Kis-Papo T."/>
            <person name="Weig A.R."/>
            <person name="Riley R."/>
            <person name="Persoh D."/>
            <person name="Salamov A."/>
            <person name="Sun H."/>
            <person name="Lipzen A."/>
            <person name="Wasser S.P."/>
            <person name="Rambold G."/>
            <person name="Grigoriev I.V."/>
            <person name="Nevo E."/>
        </authorList>
    </citation>
    <scope>NUCLEOTIDE SEQUENCE [LARGE SCALE GENOMIC DNA]</scope>
    <source>
        <strain evidence="3">CBS 135680</strain>
    </source>
</reference>
<feature type="non-terminal residue" evidence="2">
    <location>
        <position position="1"/>
    </location>
</feature>
<dbReference type="RefSeq" id="XP_040639706.1">
    <property type="nucleotide sequence ID" value="XM_040781718.1"/>
</dbReference>
<protein>
    <recommendedName>
        <fullName evidence="4">Secreted protein</fullName>
    </recommendedName>
</protein>
<evidence type="ECO:0008006" key="4">
    <source>
        <dbReference type="Google" id="ProtNLM"/>
    </source>
</evidence>
<dbReference type="HOGENOM" id="CLU_2721799_0_0_1"/>
<evidence type="ECO:0000256" key="1">
    <source>
        <dbReference type="SAM" id="SignalP"/>
    </source>
</evidence>
<keyword evidence="3" id="KW-1185">Reference proteome</keyword>
<evidence type="ECO:0000313" key="3">
    <source>
        <dbReference type="Proteomes" id="UP000019804"/>
    </source>
</evidence>
<sequence>MRPDRIFRSLASLTSVASLLLSRLLAVTAALHSLTGRPTLVHMIYQSDRYDIRWATIFHQIAGQLLPTHVLV</sequence>
<feature type="chain" id="PRO_5001496146" description="Secreted protein" evidence="1">
    <location>
        <begin position="30"/>
        <end position="72"/>
    </location>
</feature>
<name>A0A017SGC0_ASPRC</name>
<accession>A0A017SGC0</accession>
<feature type="signal peptide" evidence="1">
    <location>
        <begin position="1"/>
        <end position="29"/>
    </location>
</feature>
<evidence type="ECO:0000313" key="2">
    <source>
        <dbReference type="EMBL" id="EYE96018.1"/>
    </source>
</evidence>